<dbReference type="InterPro" id="IPR018366">
    <property type="entry name" value="CBM2_CS"/>
</dbReference>
<dbReference type="InterPro" id="IPR013783">
    <property type="entry name" value="Ig-like_fold"/>
</dbReference>
<dbReference type="GO" id="GO:0016162">
    <property type="term" value="F:cellulose 1,4-beta-cellobiosidase activity"/>
    <property type="evidence" value="ECO:0007669"/>
    <property type="project" value="UniProtKB-EC"/>
</dbReference>
<evidence type="ECO:0000256" key="5">
    <source>
        <dbReference type="ARBA" id="ARBA00023295"/>
    </source>
</evidence>
<dbReference type="InterPro" id="IPR001919">
    <property type="entry name" value="CBD2"/>
</dbReference>
<dbReference type="PANTHER" id="PTHR46957">
    <property type="entry name" value="CYTOKINE RECEPTOR"/>
    <property type="match status" value="1"/>
</dbReference>
<dbReference type="SMART" id="SM00637">
    <property type="entry name" value="CBD_II"/>
    <property type="match status" value="1"/>
</dbReference>
<evidence type="ECO:0000256" key="7">
    <source>
        <dbReference type="PIRSR" id="PIRSR600556-1"/>
    </source>
</evidence>
<name>A0A163QH64_9CELL</name>
<dbReference type="GO" id="GO:0030245">
    <property type="term" value="P:cellulose catabolic process"/>
    <property type="evidence" value="ECO:0007669"/>
    <property type="project" value="UniProtKB-KW"/>
</dbReference>
<dbReference type="InterPro" id="IPR000556">
    <property type="entry name" value="Glyco_hydro_48F"/>
</dbReference>
<feature type="signal peptide" evidence="9">
    <location>
        <begin position="1"/>
        <end position="27"/>
    </location>
</feature>
<sequence length="989" mass="104132">MSRSLRRHGRAAASTAGAALLSLLALAAVQPAGAAPAAEGAPRASTTVSTATAAPRVVVSSEYAERFLEMYDEIHDPANGYFSPQGIPYHSVETLIVEAPDHGHETTSEAYSFWLWLEAAYGRATADWTSFNDAWATMETYMIPQHEDQPTNSFYNPQSPATYAAEHDHPSKYPAALNSGVRSGVDPLAKELKATYGTSDVYGMHWLADVDNTYGFGAAPGAGCLLGPDSEGTSYINTFQRGTQESVWETVPQPSCEDFSFGGTNGFLDLFTGDSSYAKQWKYTNASDADARAVEAAYWAHTWATEQGQPEAVAATVAKAAKMGDYLRYAMFDKYFKQPGCTSPSCPAGTGKNSAHYLMSWYYAWGGALDPAAGWAWRIGSSHAHFGYQNPMAAWALSTSPALEPQSPTAVDDWSTSLERQLEFYQWLQSDEGGIAGGATNSWGGAYGTPPAGTPTFYGMAYQEAPVYSDPPSNQWFGMQVWSMERVAQLYYESGDAQAKALLDRWVPWAIANTQATGGADWAVPSTLRWTGAPDAWDAANPGDNSGLHVEVISHGQDVGVAAALAGTLIHYAAAAHDDEAQAVAKSLLDSIWEHNRDDKGVSAVEVREDYKRFDDVLTTTTGDGVYVPSGWQGTMPNGDEIEPGVSFLDLRSFYRDDPDWPKVQAYLDGGEAPAFRYHRFWAQSAVAVALANYDRFFGEPAGEDTTAPTVPTALAVASTTSSSATLTWTSSTDDVRVTGYDVLRDGVVVGTATGTIFTDPGLAPATAYAYTVRARDAAGNLSAPSSPVTATTRPPTADTTPPSVPAGLRAGTVTTTSVPLTWDASSDAVGVTGYDVYQGTVKVATVAGTSHTVTGLAPATGYSFSVAGRDAAGNVSARSTAVSATTAPVPTGACTAAYRTTGSWSGGFQGEVTVTAGNAPVTGWTVRWDLAPAAVSQLWGASHTVSGTVVTASNLSWNGSLAAGGSTSFGFIGTGTPPTSASVTCAAP</sequence>
<dbReference type="Pfam" id="PF00041">
    <property type="entry name" value="fn3"/>
    <property type="match status" value="2"/>
</dbReference>
<organism evidence="12 13">
    <name type="scientific">Oerskovia enterophila</name>
    <dbReference type="NCBI Taxonomy" id="43678"/>
    <lineage>
        <taxon>Bacteria</taxon>
        <taxon>Bacillati</taxon>
        <taxon>Actinomycetota</taxon>
        <taxon>Actinomycetes</taxon>
        <taxon>Micrococcales</taxon>
        <taxon>Cellulomonadaceae</taxon>
        <taxon>Oerskovia</taxon>
    </lineage>
</organism>
<dbReference type="SUPFAM" id="SSF48208">
    <property type="entry name" value="Six-hairpin glycosidases"/>
    <property type="match status" value="1"/>
</dbReference>
<dbReference type="InterPro" id="IPR027390">
    <property type="entry name" value="Endoglucanase_F_dom3"/>
</dbReference>
<keyword evidence="4" id="KW-0119">Carbohydrate metabolism</keyword>
<dbReference type="SUPFAM" id="SSF49384">
    <property type="entry name" value="Carbohydrate-binding domain"/>
    <property type="match status" value="1"/>
</dbReference>
<evidence type="ECO:0000256" key="2">
    <source>
        <dbReference type="ARBA" id="ARBA00022801"/>
    </source>
</evidence>
<feature type="chain" id="PRO_5039518933" evidence="9">
    <location>
        <begin position="28"/>
        <end position="989"/>
    </location>
</feature>
<evidence type="ECO:0000256" key="1">
    <source>
        <dbReference type="ARBA" id="ARBA00022729"/>
    </source>
</evidence>
<dbReference type="CDD" id="cd00063">
    <property type="entry name" value="FN3"/>
    <property type="match status" value="1"/>
</dbReference>
<dbReference type="InterPro" id="IPR008928">
    <property type="entry name" value="6-hairpin_glycosidase_sf"/>
</dbReference>
<dbReference type="Gene3D" id="2.170.160.10">
    <property type="entry name" value="Endo-1,4-beta-glucanase f. Domain 2"/>
    <property type="match status" value="1"/>
</dbReference>
<proteinExistence type="predicted"/>
<reference evidence="12 13" key="1">
    <citation type="submission" date="2016-01" db="EMBL/GenBank/DDBJ databases">
        <title>Genome sequence of Oerskovia enterophila VJag, an agar and cellulose degrading bacterium.</title>
        <authorList>
            <person name="Poehlein A."/>
            <person name="Jag V."/>
            <person name="Bengelsdorf F."/>
            <person name="Duerre P."/>
            <person name="Daniel R."/>
        </authorList>
    </citation>
    <scope>NUCLEOTIDE SEQUENCE [LARGE SCALE GENOMIC DNA]</scope>
    <source>
        <strain evidence="12 13">VJag</strain>
    </source>
</reference>
<evidence type="ECO:0000256" key="3">
    <source>
        <dbReference type="ARBA" id="ARBA00023001"/>
    </source>
</evidence>
<dbReference type="InterPro" id="IPR008965">
    <property type="entry name" value="CBM2/CBM3_carb-bd_dom_sf"/>
</dbReference>
<evidence type="ECO:0000313" key="12">
    <source>
        <dbReference type="EMBL" id="KZM34165.1"/>
    </source>
</evidence>
<keyword evidence="5 12" id="KW-0326">Glycosidase</keyword>
<dbReference type="GO" id="GO:0016020">
    <property type="term" value="C:membrane"/>
    <property type="evidence" value="ECO:0007669"/>
    <property type="project" value="UniProtKB-SubCell"/>
</dbReference>
<feature type="domain" description="Fibronectin type-III" evidence="10">
    <location>
        <begin position="805"/>
        <end position="890"/>
    </location>
</feature>
<dbReference type="PRINTS" id="PR00844">
    <property type="entry name" value="GLHYDRLASE48"/>
</dbReference>
<dbReference type="InterPro" id="IPR003961">
    <property type="entry name" value="FN3_dom"/>
</dbReference>
<dbReference type="Gene3D" id="4.10.870.10">
    <property type="entry name" value="Endo-1,4-beta-glucanase f. Domain 3"/>
    <property type="match status" value="1"/>
</dbReference>
<dbReference type="STRING" id="43678.OJAG_33170"/>
<evidence type="ECO:0000259" key="11">
    <source>
        <dbReference type="PROSITE" id="PS51173"/>
    </source>
</evidence>
<evidence type="ECO:0000256" key="8">
    <source>
        <dbReference type="SAM" id="MobiDB-lite"/>
    </source>
</evidence>
<dbReference type="Gene3D" id="2.60.40.290">
    <property type="match status" value="1"/>
</dbReference>
<evidence type="ECO:0000259" key="10">
    <source>
        <dbReference type="PROSITE" id="PS50853"/>
    </source>
</evidence>
<dbReference type="PANTHER" id="PTHR46957:SF3">
    <property type="entry name" value="CYTOKINE RECEPTOR"/>
    <property type="match status" value="1"/>
</dbReference>
<feature type="compositionally biased region" description="Low complexity" evidence="8">
    <location>
        <begin position="783"/>
        <end position="802"/>
    </location>
</feature>
<dbReference type="GO" id="GO:0030247">
    <property type="term" value="F:polysaccharide binding"/>
    <property type="evidence" value="ECO:0007669"/>
    <property type="project" value="UniProtKB-UniRule"/>
</dbReference>
<dbReference type="PROSITE" id="PS51173">
    <property type="entry name" value="CBM2"/>
    <property type="match status" value="1"/>
</dbReference>
<dbReference type="InterPro" id="IPR050713">
    <property type="entry name" value="RTP_Phos/Ushers"/>
</dbReference>
<keyword evidence="1 9" id="KW-0732">Signal</keyword>
<keyword evidence="6" id="KW-0624">Polysaccharide degradation</keyword>
<dbReference type="InterPro" id="IPR036116">
    <property type="entry name" value="FN3_sf"/>
</dbReference>
<dbReference type="PATRIC" id="fig|43678.3.peg.3477"/>
<dbReference type="Gene3D" id="1.50.10.10">
    <property type="match status" value="1"/>
</dbReference>
<comment type="caution">
    <text evidence="12">The sequence shown here is derived from an EMBL/GenBank/DDBJ whole genome shotgun (WGS) entry which is preliminary data.</text>
</comment>
<dbReference type="EC" id="3.2.1.91" evidence="12"/>
<gene>
    <name evidence="12" type="primary">cbhB</name>
    <name evidence="12" type="ORF">OJAG_33170</name>
</gene>
<dbReference type="OrthoDB" id="33861at2"/>
<dbReference type="Proteomes" id="UP000076447">
    <property type="component" value="Unassembled WGS sequence"/>
</dbReference>
<feature type="domain" description="Fibronectin type-III" evidence="10">
    <location>
        <begin position="711"/>
        <end position="796"/>
    </location>
</feature>
<feature type="domain" description="CBM2" evidence="11">
    <location>
        <begin position="888"/>
        <end position="989"/>
    </location>
</feature>
<accession>A0A163QH64</accession>
<feature type="active site" description="Nucleophile" evidence="7">
    <location>
        <position position="288"/>
    </location>
</feature>
<dbReference type="Pfam" id="PF00553">
    <property type="entry name" value="CBM_2"/>
    <property type="match status" value="1"/>
</dbReference>
<evidence type="ECO:0000256" key="4">
    <source>
        <dbReference type="ARBA" id="ARBA00023277"/>
    </source>
</evidence>
<feature type="region of interest" description="Disordered" evidence="8">
    <location>
        <begin position="780"/>
        <end position="810"/>
    </location>
</feature>
<evidence type="ECO:0000313" key="13">
    <source>
        <dbReference type="Proteomes" id="UP000076447"/>
    </source>
</evidence>
<dbReference type="Gene3D" id="2.60.40.10">
    <property type="entry name" value="Immunoglobulins"/>
    <property type="match status" value="2"/>
</dbReference>
<dbReference type="PROSITE" id="PS50853">
    <property type="entry name" value="FN3"/>
    <property type="match status" value="2"/>
</dbReference>
<dbReference type="RefSeq" id="WP_068709727.1">
    <property type="nucleotide sequence ID" value="NZ_LRIE01000082.1"/>
</dbReference>
<dbReference type="InterPro" id="IPR012341">
    <property type="entry name" value="6hp_glycosidase-like_sf"/>
</dbReference>
<feature type="active site" description="Proton donor" evidence="7">
    <location>
        <position position="109"/>
    </location>
</feature>
<dbReference type="GO" id="GO:0008810">
    <property type="term" value="F:cellulase activity"/>
    <property type="evidence" value="ECO:0007669"/>
    <property type="project" value="InterPro"/>
</dbReference>
<dbReference type="SMART" id="SM00060">
    <property type="entry name" value="FN3"/>
    <property type="match status" value="2"/>
</dbReference>
<dbReference type="PROSITE" id="PS00561">
    <property type="entry name" value="CBM2_A"/>
    <property type="match status" value="1"/>
</dbReference>
<dbReference type="EMBL" id="LRIE01000082">
    <property type="protein sequence ID" value="KZM34165.1"/>
    <property type="molecule type" value="Genomic_DNA"/>
</dbReference>
<evidence type="ECO:0000256" key="6">
    <source>
        <dbReference type="ARBA" id="ARBA00023326"/>
    </source>
</evidence>
<dbReference type="AlphaFoldDB" id="A0A163QH64"/>
<dbReference type="InterPro" id="IPR023309">
    <property type="entry name" value="Endo-1-4-beta-glucanase_dom2"/>
</dbReference>
<dbReference type="InterPro" id="IPR012291">
    <property type="entry name" value="CBM2_carb-bd_dom_sf"/>
</dbReference>
<evidence type="ECO:0000256" key="9">
    <source>
        <dbReference type="SAM" id="SignalP"/>
    </source>
</evidence>
<dbReference type="SUPFAM" id="SSF49265">
    <property type="entry name" value="Fibronectin type III"/>
    <property type="match status" value="1"/>
</dbReference>
<keyword evidence="2 12" id="KW-0378">Hydrolase</keyword>
<keyword evidence="3" id="KW-0136">Cellulose degradation</keyword>
<protein>
    <submittedName>
        <fullName evidence="12">Exoglucanase B</fullName>
        <ecNumber evidence="12">3.2.1.91</ecNumber>
    </submittedName>
</protein>
<dbReference type="Pfam" id="PF02011">
    <property type="entry name" value="Glyco_hydro_48"/>
    <property type="match status" value="1"/>
</dbReference>